<dbReference type="Proteomes" id="UP000294558">
    <property type="component" value="Unassembled WGS sequence"/>
</dbReference>
<dbReference type="SUPFAM" id="SSF55486">
    <property type="entry name" value="Metalloproteases ('zincins'), catalytic domain"/>
    <property type="match status" value="1"/>
</dbReference>
<sequence length="227" mass="25839">MLATIDAPWLTDADLERYEWHRADLRRRVRWEAARGFDLTDEMIATTTAYAALLVAGYEPREAPFHLVTAVVFRDGTYLDRERPGPVRGSVDRSPRRLAGQSGHGRGPVVLDWRTVRQQTSGRGRGTNVVVHEFAHKLDQLTGAADGMPPLPSRTARDQWTQTIGTNFRRLRRRGSDGLVRMYGASSPAEYFAVTSEVFFTRPDDLHDRLPRVYDRLAEFYRQRPAG</sequence>
<dbReference type="EMBL" id="SOAU01000001">
    <property type="protein sequence ID" value="TDT18024.1"/>
    <property type="molecule type" value="Genomic_DNA"/>
</dbReference>
<dbReference type="InterPro" id="IPR042252">
    <property type="entry name" value="MtfA_N"/>
</dbReference>
<dbReference type="PANTHER" id="PTHR30164:SF2">
    <property type="entry name" value="PROTEIN MTFA"/>
    <property type="match status" value="1"/>
</dbReference>
<name>A0A4R7I442_9ACTN</name>
<dbReference type="Gene3D" id="3.40.390.10">
    <property type="entry name" value="Collagenase (Catalytic Domain)"/>
    <property type="match status" value="1"/>
</dbReference>
<feature type="region of interest" description="Disordered" evidence="1">
    <location>
        <begin position="83"/>
        <end position="104"/>
    </location>
</feature>
<evidence type="ECO:0000313" key="2">
    <source>
        <dbReference type="EMBL" id="TDT18024.1"/>
    </source>
</evidence>
<dbReference type="GO" id="GO:0004177">
    <property type="term" value="F:aminopeptidase activity"/>
    <property type="evidence" value="ECO:0007669"/>
    <property type="project" value="TreeGrafter"/>
</dbReference>
<dbReference type="Pfam" id="PF06167">
    <property type="entry name" value="Peptidase_M90"/>
    <property type="match status" value="1"/>
</dbReference>
<dbReference type="PANTHER" id="PTHR30164">
    <property type="entry name" value="MTFA PEPTIDASE"/>
    <property type="match status" value="1"/>
</dbReference>
<gene>
    <name evidence="2" type="ORF">BDK89_3638</name>
</gene>
<dbReference type="GO" id="GO:0005829">
    <property type="term" value="C:cytosol"/>
    <property type="evidence" value="ECO:0007669"/>
    <property type="project" value="TreeGrafter"/>
</dbReference>
<evidence type="ECO:0000313" key="3">
    <source>
        <dbReference type="Proteomes" id="UP000294558"/>
    </source>
</evidence>
<organism evidence="2 3">
    <name type="scientific">Ilumatobacter fluminis</name>
    <dbReference type="NCBI Taxonomy" id="467091"/>
    <lineage>
        <taxon>Bacteria</taxon>
        <taxon>Bacillati</taxon>
        <taxon>Actinomycetota</taxon>
        <taxon>Acidimicrobiia</taxon>
        <taxon>Acidimicrobiales</taxon>
        <taxon>Ilumatobacteraceae</taxon>
        <taxon>Ilumatobacter</taxon>
    </lineage>
</organism>
<proteinExistence type="predicted"/>
<evidence type="ECO:0008006" key="4">
    <source>
        <dbReference type="Google" id="ProtNLM"/>
    </source>
</evidence>
<dbReference type="InterPro" id="IPR010384">
    <property type="entry name" value="MtfA_fam"/>
</dbReference>
<dbReference type="GO" id="GO:0008237">
    <property type="term" value="F:metallopeptidase activity"/>
    <property type="evidence" value="ECO:0007669"/>
    <property type="project" value="InterPro"/>
</dbReference>
<dbReference type="InterPro" id="IPR024079">
    <property type="entry name" value="MetalloPept_cat_dom_sf"/>
</dbReference>
<feature type="compositionally biased region" description="Basic and acidic residues" evidence="1">
    <location>
        <begin position="83"/>
        <end position="95"/>
    </location>
</feature>
<dbReference type="AlphaFoldDB" id="A0A4R7I442"/>
<dbReference type="CDD" id="cd20169">
    <property type="entry name" value="Peptidase_M90_mtfA"/>
    <property type="match status" value="1"/>
</dbReference>
<keyword evidence="3" id="KW-1185">Reference proteome</keyword>
<protein>
    <recommendedName>
        <fullName evidence="4">Zinc-dependent peptidase</fullName>
    </recommendedName>
</protein>
<evidence type="ECO:0000256" key="1">
    <source>
        <dbReference type="SAM" id="MobiDB-lite"/>
    </source>
</evidence>
<comment type="caution">
    <text evidence="2">The sequence shown here is derived from an EMBL/GenBank/DDBJ whole genome shotgun (WGS) entry which is preliminary data.</text>
</comment>
<dbReference type="RefSeq" id="WP_166657672.1">
    <property type="nucleotide sequence ID" value="NZ_SOAU01000001.1"/>
</dbReference>
<accession>A0A4R7I442</accession>
<dbReference type="Gene3D" id="1.10.472.150">
    <property type="entry name" value="Glucose-regulated metallo-peptidase M90, N-terminal domain"/>
    <property type="match status" value="1"/>
</dbReference>
<reference evidence="2 3" key="1">
    <citation type="submission" date="2019-03" db="EMBL/GenBank/DDBJ databases">
        <title>Sequencing the genomes of 1000 actinobacteria strains.</title>
        <authorList>
            <person name="Klenk H.-P."/>
        </authorList>
    </citation>
    <scope>NUCLEOTIDE SEQUENCE [LARGE SCALE GENOMIC DNA]</scope>
    <source>
        <strain evidence="2 3">DSM 18936</strain>
    </source>
</reference>